<dbReference type="GO" id="GO:0003676">
    <property type="term" value="F:nucleic acid binding"/>
    <property type="evidence" value="ECO:0007669"/>
    <property type="project" value="InterPro"/>
</dbReference>
<dbReference type="InterPro" id="IPR012337">
    <property type="entry name" value="RNaseH-like_sf"/>
</dbReference>
<proteinExistence type="predicted"/>
<evidence type="ECO:0000259" key="1">
    <source>
        <dbReference type="SMART" id="SM00474"/>
    </source>
</evidence>
<dbReference type="InterPro" id="IPR002562">
    <property type="entry name" value="3'-5'_exonuclease_dom"/>
</dbReference>
<dbReference type="SUPFAM" id="SSF53098">
    <property type="entry name" value="Ribonuclease H-like"/>
    <property type="match status" value="1"/>
</dbReference>
<dbReference type="Gene3D" id="3.30.420.10">
    <property type="entry name" value="Ribonuclease H-like superfamily/Ribonuclease H"/>
    <property type="match status" value="1"/>
</dbReference>
<dbReference type="InterPro" id="IPR036397">
    <property type="entry name" value="RNaseH_sf"/>
</dbReference>
<feature type="domain" description="3'-5' exonuclease" evidence="1">
    <location>
        <begin position="24"/>
        <end position="193"/>
    </location>
</feature>
<accession>A0A1Y5FHM7</accession>
<gene>
    <name evidence="2" type="ORF">A9Q84_01445</name>
</gene>
<dbReference type="SMART" id="SM00474">
    <property type="entry name" value="35EXOc"/>
    <property type="match status" value="1"/>
</dbReference>
<keyword evidence="2" id="KW-0418">Kinase</keyword>
<dbReference type="CDD" id="cd06141">
    <property type="entry name" value="WRN_exo"/>
    <property type="match status" value="1"/>
</dbReference>
<dbReference type="Pfam" id="PF01612">
    <property type="entry name" value="DNA_pol_A_exo1"/>
    <property type="match status" value="1"/>
</dbReference>
<dbReference type="EMBL" id="MAAO01000002">
    <property type="protein sequence ID" value="OUR99715.1"/>
    <property type="molecule type" value="Genomic_DNA"/>
</dbReference>
<evidence type="ECO:0000313" key="3">
    <source>
        <dbReference type="Proteomes" id="UP000196531"/>
    </source>
</evidence>
<dbReference type="GO" id="GO:0006139">
    <property type="term" value="P:nucleobase-containing compound metabolic process"/>
    <property type="evidence" value="ECO:0007669"/>
    <property type="project" value="InterPro"/>
</dbReference>
<dbReference type="Proteomes" id="UP000196531">
    <property type="component" value="Unassembled WGS sequence"/>
</dbReference>
<dbReference type="PANTHER" id="PTHR47765:SF2">
    <property type="entry name" value="EXONUCLEASE MUT-7 HOMOLOG"/>
    <property type="match status" value="1"/>
</dbReference>
<reference evidence="3" key="1">
    <citation type="journal article" date="2017" name="Proc. Natl. Acad. Sci. U.S.A.">
        <title>Simulation of Deepwater Horizon oil plume reveals substrate specialization within a complex community of hydrocarbon-degraders.</title>
        <authorList>
            <person name="Hu P."/>
            <person name="Dubinsky E.A."/>
            <person name="Probst A.J."/>
            <person name="Wang J."/>
            <person name="Sieber C.M.K."/>
            <person name="Tom L.M."/>
            <person name="Gardinali P."/>
            <person name="Banfield J.F."/>
            <person name="Atlas R.M."/>
            <person name="Andersen G.L."/>
        </authorList>
    </citation>
    <scope>NUCLEOTIDE SEQUENCE [LARGE SCALE GENOMIC DNA]</scope>
</reference>
<evidence type="ECO:0000313" key="2">
    <source>
        <dbReference type="EMBL" id="OUR99715.1"/>
    </source>
</evidence>
<organism evidence="2 3">
    <name type="scientific">Halobacteriovorax marinus</name>
    <dbReference type="NCBI Taxonomy" id="97084"/>
    <lineage>
        <taxon>Bacteria</taxon>
        <taxon>Pseudomonadati</taxon>
        <taxon>Bdellovibrionota</taxon>
        <taxon>Bacteriovoracia</taxon>
        <taxon>Bacteriovoracales</taxon>
        <taxon>Halobacteriovoraceae</taxon>
        <taxon>Halobacteriovorax</taxon>
    </lineage>
</organism>
<comment type="caution">
    <text evidence="2">The sequence shown here is derived from an EMBL/GenBank/DDBJ whole genome shotgun (WGS) entry which is preliminary data.</text>
</comment>
<name>A0A1Y5FHM7_9BACT</name>
<sequence>MQYKSKISKDEINELEMLKFDGPIEVVTDVERALEVAKLLENESVLGFDTETKPSFKKGEYYDISLLQLSTKTHIYLFRLNKFKFPKELAELLSNKEIAKVGVAVRDDIKGLQKLQAFKDQSFFDLATKAKEIGVENFGLRALCAIFLGFRLSKKAKLSNWEQDTLTQAQIHYAACDAWVGHEIYVRMESKDMEVCPV</sequence>
<keyword evidence="2" id="KW-0808">Transferase</keyword>
<dbReference type="PANTHER" id="PTHR47765">
    <property type="entry name" value="3'-5' EXONUCLEASE DOMAIN-CONTAINING PROTEIN"/>
    <property type="match status" value="1"/>
</dbReference>
<dbReference type="InterPro" id="IPR052408">
    <property type="entry name" value="Exonuclease_MUT-7-like"/>
</dbReference>
<protein>
    <submittedName>
        <fullName evidence="2">Histidine kinase</fullName>
    </submittedName>
</protein>
<dbReference type="GO" id="GO:0016301">
    <property type="term" value="F:kinase activity"/>
    <property type="evidence" value="ECO:0007669"/>
    <property type="project" value="UniProtKB-KW"/>
</dbReference>
<dbReference type="GO" id="GO:0008408">
    <property type="term" value="F:3'-5' exonuclease activity"/>
    <property type="evidence" value="ECO:0007669"/>
    <property type="project" value="InterPro"/>
</dbReference>
<dbReference type="AlphaFoldDB" id="A0A1Y5FHM7"/>